<sequence length="316" mass="35534">MNSLDEEFDTQEKKVAVAEDSQQSLAASTYPSIVINPMNNKSTFSFTPIETSQTCFESSRNHDVKSHDHWNTSNTMKPSSSSIKKDVFCSSKVLSFGSLESPKCSHKSNGNFIGIKRPKEEIESIGYMTFDLPDVMISQSSRSSQGSTTEHAMAERLRREKLSQHFTALSSIVPGLTKMDKASILGTAIKYLKKLEERARMLEEKTTKRKTESVVFVNKSHKKSNNGWYDETLPEIEARVSTNNVSLRVHCEKHKGVLVNILAEIEKFHLTVVSSSIMPFGNFALEISVTAQMDVEFKMTEKDLVTDLRSAILQFM</sequence>
<reference evidence="6 7" key="1">
    <citation type="submission" date="2020-06" db="EMBL/GenBank/DDBJ databases">
        <title>Transcriptomic and genomic resources for Thalictrum thalictroides and T. hernandezii: Facilitating candidate gene discovery in an emerging model plant lineage.</title>
        <authorList>
            <person name="Arias T."/>
            <person name="Riano-Pachon D.M."/>
            <person name="Di Stilio V.S."/>
        </authorList>
    </citation>
    <scope>NUCLEOTIDE SEQUENCE [LARGE SCALE GENOMIC DNA]</scope>
    <source>
        <strain evidence="7">cv. WT478/WT964</strain>
        <tissue evidence="6">Leaves</tissue>
    </source>
</reference>
<evidence type="ECO:0000259" key="5">
    <source>
        <dbReference type="PROSITE" id="PS50888"/>
    </source>
</evidence>
<feature type="region of interest" description="Disordered" evidence="4">
    <location>
        <begin position="1"/>
        <end position="21"/>
    </location>
</feature>
<dbReference type="SUPFAM" id="SSF47459">
    <property type="entry name" value="HLH, helix-loop-helix DNA-binding domain"/>
    <property type="match status" value="1"/>
</dbReference>
<dbReference type="PANTHER" id="PTHR45959:SF2">
    <property type="entry name" value="BHLH TRANSCRIPTION FACTOR"/>
    <property type="match status" value="1"/>
</dbReference>
<keyword evidence="3" id="KW-0175">Coiled coil</keyword>
<evidence type="ECO:0000256" key="3">
    <source>
        <dbReference type="SAM" id="Coils"/>
    </source>
</evidence>
<evidence type="ECO:0000313" key="6">
    <source>
        <dbReference type="EMBL" id="KAF5187075.1"/>
    </source>
</evidence>
<dbReference type="PANTHER" id="PTHR45959">
    <property type="entry name" value="BHLH TRANSCRIPTION FACTOR"/>
    <property type="match status" value="1"/>
</dbReference>
<organism evidence="6 7">
    <name type="scientific">Thalictrum thalictroides</name>
    <name type="common">Rue-anemone</name>
    <name type="synonym">Anemone thalictroides</name>
    <dbReference type="NCBI Taxonomy" id="46969"/>
    <lineage>
        <taxon>Eukaryota</taxon>
        <taxon>Viridiplantae</taxon>
        <taxon>Streptophyta</taxon>
        <taxon>Embryophyta</taxon>
        <taxon>Tracheophyta</taxon>
        <taxon>Spermatophyta</taxon>
        <taxon>Magnoliopsida</taxon>
        <taxon>Ranunculales</taxon>
        <taxon>Ranunculaceae</taxon>
        <taxon>Thalictroideae</taxon>
        <taxon>Thalictrum</taxon>
    </lineage>
</organism>
<accession>A0A7J6VS68</accession>
<evidence type="ECO:0000256" key="4">
    <source>
        <dbReference type="SAM" id="MobiDB-lite"/>
    </source>
</evidence>
<dbReference type="Pfam" id="PF00010">
    <property type="entry name" value="HLH"/>
    <property type="match status" value="1"/>
</dbReference>
<evidence type="ECO:0000256" key="2">
    <source>
        <dbReference type="ARBA" id="ARBA00023163"/>
    </source>
</evidence>
<dbReference type="PROSITE" id="PS50888">
    <property type="entry name" value="BHLH"/>
    <property type="match status" value="1"/>
</dbReference>
<feature type="domain" description="BHLH" evidence="5">
    <location>
        <begin position="146"/>
        <end position="195"/>
    </location>
</feature>
<dbReference type="InterPro" id="IPR052610">
    <property type="entry name" value="bHLH_transcription_regulator"/>
</dbReference>
<dbReference type="GO" id="GO:0046983">
    <property type="term" value="F:protein dimerization activity"/>
    <property type="evidence" value="ECO:0007669"/>
    <property type="project" value="InterPro"/>
</dbReference>
<comment type="caution">
    <text evidence="6">The sequence shown here is derived from an EMBL/GenBank/DDBJ whole genome shotgun (WGS) entry which is preliminary data.</text>
</comment>
<feature type="coiled-coil region" evidence="3">
    <location>
        <begin position="185"/>
        <end position="212"/>
    </location>
</feature>
<protein>
    <submittedName>
        <fullName evidence="6">Transcription factor bhlh</fullName>
    </submittedName>
</protein>
<dbReference type="Proteomes" id="UP000554482">
    <property type="component" value="Unassembled WGS sequence"/>
</dbReference>
<keyword evidence="1" id="KW-0805">Transcription regulation</keyword>
<evidence type="ECO:0000313" key="7">
    <source>
        <dbReference type="Proteomes" id="UP000554482"/>
    </source>
</evidence>
<dbReference type="Gene3D" id="4.10.280.10">
    <property type="entry name" value="Helix-loop-helix DNA-binding domain"/>
    <property type="match status" value="1"/>
</dbReference>
<dbReference type="AlphaFoldDB" id="A0A7J6VS68"/>
<keyword evidence="7" id="KW-1185">Reference proteome</keyword>
<dbReference type="EMBL" id="JABWDY010028483">
    <property type="protein sequence ID" value="KAF5187075.1"/>
    <property type="molecule type" value="Genomic_DNA"/>
</dbReference>
<evidence type="ECO:0000256" key="1">
    <source>
        <dbReference type="ARBA" id="ARBA00023015"/>
    </source>
</evidence>
<name>A0A7J6VS68_THATH</name>
<dbReference type="SMART" id="SM00353">
    <property type="entry name" value="HLH"/>
    <property type="match status" value="1"/>
</dbReference>
<keyword evidence="2" id="KW-0804">Transcription</keyword>
<gene>
    <name evidence="6" type="ORF">FRX31_023338</name>
</gene>
<proteinExistence type="predicted"/>
<dbReference type="OrthoDB" id="690068at2759"/>
<dbReference type="InterPro" id="IPR011598">
    <property type="entry name" value="bHLH_dom"/>
</dbReference>
<dbReference type="InterPro" id="IPR036638">
    <property type="entry name" value="HLH_DNA-bd_sf"/>
</dbReference>